<dbReference type="EMBL" id="LUAX01000008">
    <property type="protein sequence ID" value="OAM96705.1"/>
    <property type="molecule type" value="Genomic_DNA"/>
</dbReference>
<dbReference type="OrthoDB" id="1364489at2"/>
<geneLocation type="plasmid" evidence="2">
    <name>p251_like</name>
</geneLocation>
<dbReference type="EMBL" id="JAPFIT010000033">
    <property type="protein sequence ID" value="MDC5743398.1"/>
    <property type="molecule type" value="Genomic_DNA"/>
</dbReference>
<dbReference type="Proteomes" id="UP001150001">
    <property type="component" value="Unassembled WGS sequence"/>
</dbReference>
<protein>
    <submittedName>
        <fullName evidence="2">Uncharacterized protein</fullName>
    </submittedName>
</protein>
<proteinExistence type="predicted"/>
<keyword evidence="2" id="KW-0614">Plasmid</keyword>
<accession>A0A178J4P4</accession>
<evidence type="ECO:0000313" key="4">
    <source>
        <dbReference type="Proteomes" id="UP001150001"/>
    </source>
</evidence>
<dbReference type="GeneID" id="78078738"/>
<dbReference type="AlphaFoldDB" id="A0A178J4P4"/>
<dbReference type="RefSeq" id="WP_069669725.1">
    <property type="nucleotide sequence ID" value="NZ_JAPFIM010000025.1"/>
</dbReference>
<keyword evidence="4" id="KW-1185">Reference proteome</keyword>
<evidence type="ECO:0000313" key="3">
    <source>
        <dbReference type="Proteomes" id="UP000094761"/>
    </source>
</evidence>
<dbReference type="Proteomes" id="UP000094761">
    <property type="component" value="Unassembled WGS sequence"/>
</dbReference>
<gene>
    <name evidence="2" type="ORF">AZ468_23720</name>
    <name evidence="1" type="ORF">OPW20_25375</name>
</gene>
<comment type="caution">
    <text evidence="2">The sequence shown here is derived from an EMBL/GenBank/DDBJ whole genome shotgun (WGS) entry which is preliminary data.</text>
</comment>
<evidence type="ECO:0000313" key="2">
    <source>
        <dbReference type="EMBL" id="OAM96705.1"/>
    </source>
</evidence>
<organism evidence="2 3">
    <name type="scientific">Vibrio europaeus</name>
    <dbReference type="NCBI Taxonomy" id="300876"/>
    <lineage>
        <taxon>Bacteria</taxon>
        <taxon>Pseudomonadati</taxon>
        <taxon>Pseudomonadota</taxon>
        <taxon>Gammaproteobacteria</taxon>
        <taxon>Vibrionales</taxon>
        <taxon>Vibrionaceae</taxon>
        <taxon>Vibrio</taxon>
        <taxon>Vibrio oreintalis group</taxon>
    </lineage>
</organism>
<sequence length="87" mass="9790">MTHGTPRDYSQAVYQVYFEVGEWQETAFKVLASFVGPEASGSIQRLEFGYVLALPIQSVPEVVRQLCQHNIAVYQIVRGEQITLTEA</sequence>
<evidence type="ECO:0000313" key="1">
    <source>
        <dbReference type="EMBL" id="MDC5743398.1"/>
    </source>
</evidence>
<name>A0A178J4P4_9VIBR</name>
<reference evidence="1" key="2">
    <citation type="submission" date="2022-11" db="EMBL/GenBank/DDBJ databases">
        <title>Role of the vibriolysin VemA secreted by the emergent pathogen Vibrio europaeus in the colonization of Manila clam mucus.</title>
        <authorList>
            <person name="Martinez C."/>
            <person name="Rodriguez S."/>
            <person name="Vences A."/>
            <person name="Barja J.L."/>
            <person name="Toranzo A.E."/>
            <person name="Dubert J."/>
        </authorList>
    </citation>
    <scope>NUCLEOTIDE SEQUENCE</scope>
    <source>
        <strain evidence="1">3454</strain>
    </source>
</reference>
<reference evidence="2 3" key="1">
    <citation type="submission" date="2016-03" db="EMBL/GenBank/DDBJ databases">
        <title>Draft genome sequence of the Vibrio tubiashii subs. europaeus.</title>
        <authorList>
            <person name="Spinard E."/>
            <person name="Dubert J."/>
            <person name="Nelson D.R."/>
            <person name="Barja J.L."/>
        </authorList>
    </citation>
    <scope>NUCLEOTIDE SEQUENCE [LARGE SCALE GENOMIC DNA]</scope>
    <source>
        <strain evidence="3">PP-638</strain>
        <strain evidence="2">PP2-638</strain>
        <plasmid evidence="2">p251_like</plasmid>
    </source>
</reference>